<dbReference type="PROSITE" id="PS50003">
    <property type="entry name" value="PH_DOMAIN"/>
    <property type="match status" value="1"/>
</dbReference>
<dbReference type="InterPro" id="IPR036020">
    <property type="entry name" value="WW_dom_sf"/>
</dbReference>
<dbReference type="Pfam" id="PF10472">
    <property type="entry name" value="CReP_N"/>
    <property type="match status" value="1"/>
</dbReference>
<feature type="compositionally biased region" description="Basic and acidic residues" evidence="9">
    <location>
        <begin position="1423"/>
        <end position="1435"/>
    </location>
</feature>
<dbReference type="PANTHER" id="PTHR12752">
    <property type="entry name" value="PHOSPHOINOSITOL 3-PHOSPHATE-BINDING PROTEIN"/>
    <property type="match status" value="1"/>
</dbReference>
<keyword evidence="5 10" id="KW-1133">Transmembrane helix</keyword>
<comment type="similarity">
    <text evidence="2 7">Belongs to the peptidase A1 family.</text>
</comment>
<feature type="compositionally biased region" description="Basic residues" evidence="9">
    <location>
        <begin position="912"/>
        <end position="921"/>
    </location>
</feature>
<keyword evidence="4 10" id="KW-0812">Transmembrane</keyword>
<evidence type="ECO:0000256" key="3">
    <source>
        <dbReference type="ARBA" id="ARBA00010161"/>
    </source>
</evidence>
<feature type="region of interest" description="Disordered" evidence="9">
    <location>
        <begin position="56"/>
        <end position="87"/>
    </location>
</feature>
<organism evidence="14 15">
    <name type="scientific">Willisornis vidua</name>
    <name type="common">Xingu scale-backed antbird</name>
    <dbReference type="NCBI Taxonomy" id="1566151"/>
    <lineage>
        <taxon>Eukaryota</taxon>
        <taxon>Metazoa</taxon>
        <taxon>Chordata</taxon>
        <taxon>Craniata</taxon>
        <taxon>Vertebrata</taxon>
        <taxon>Euteleostomi</taxon>
        <taxon>Archelosauria</taxon>
        <taxon>Archosauria</taxon>
        <taxon>Dinosauria</taxon>
        <taxon>Saurischia</taxon>
        <taxon>Theropoda</taxon>
        <taxon>Coelurosauria</taxon>
        <taxon>Aves</taxon>
        <taxon>Neognathae</taxon>
        <taxon>Neoaves</taxon>
        <taxon>Telluraves</taxon>
        <taxon>Australaves</taxon>
        <taxon>Passeriformes</taxon>
        <taxon>Thamnophilidae</taxon>
        <taxon>Willisornis</taxon>
    </lineage>
</organism>
<dbReference type="InterPro" id="IPR007305">
    <property type="entry name" value="Vesicle_transpt_Got1/SFT2"/>
</dbReference>
<dbReference type="PROSITE" id="PS50020">
    <property type="entry name" value="WW_DOMAIN_2"/>
    <property type="match status" value="2"/>
</dbReference>
<dbReference type="Pfam" id="PF25541">
    <property type="entry name" value="TBCA_PH"/>
    <property type="match status" value="1"/>
</dbReference>
<dbReference type="Gene3D" id="2.30.29.30">
    <property type="entry name" value="Pleckstrin-homology domain (PH domain)/Phosphotyrosine-binding domain (PTB)"/>
    <property type="match status" value="1"/>
</dbReference>
<dbReference type="Gene3D" id="2.60.40.1960">
    <property type="match status" value="1"/>
</dbReference>
<reference evidence="14" key="1">
    <citation type="submission" date="2019-10" db="EMBL/GenBank/DDBJ databases">
        <authorList>
            <person name="Soares A.E.R."/>
            <person name="Aleixo A."/>
            <person name="Schneider P."/>
            <person name="Miyaki C.Y."/>
            <person name="Schneider M.P."/>
            <person name="Mello C."/>
            <person name="Vasconcelos A.T.R."/>
        </authorList>
    </citation>
    <scope>NUCLEOTIDE SEQUENCE</scope>
    <source>
        <tissue evidence="14">Muscle</tissue>
    </source>
</reference>
<dbReference type="InterPro" id="IPR001849">
    <property type="entry name" value="PH_domain"/>
</dbReference>
<evidence type="ECO:0008006" key="16">
    <source>
        <dbReference type="Google" id="ProtNLM"/>
    </source>
</evidence>
<dbReference type="PROSITE" id="PS00141">
    <property type="entry name" value="ASP_PROTEASE"/>
    <property type="match status" value="2"/>
</dbReference>
<feature type="domain" description="Peptidase A1" evidence="13">
    <location>
        <begin position="1734"/>
        <end position="2050"/>
    </location>
</feature>
<dbReference type="InterPro" id="IPR011993">
    <property type="entry name" value="PH-like_dom_sf"/>
</dbReference>
<evidence type="ECO:0000259" key="11">
    <source>
        <dbReference type="PROSITE" id="PS50003"/>
    </source>
</evidence>
<evidence type="ECO:0000256" key="9">
    <source>
        <dbReference type="SAM" id="MobiDB-lite"/>
    </source>
</evidence>
<dbReference type="InterPro" id="IPR033121">
    <property type="entry name" value="PEPTIDASE_A1"/>
</dbReference>
<comment type="similarity">
    <text evidence="3">Belongs to the PPP1R15 family.</text>
</comment>
<sequence length="2053" mass="226066">MQSLRGVATDGVGVAEATPPNGRRRWEWAVPVAATPLRCAVEGALSGAAAILCLKPPQDGAQTRPGAARRPPSPQNRRPATELRSAHPSAPLAALNGLMEHSGRERAGPGLGPARLGLAAAWPKLSGPSAAPAGGSSQASPPFSWLRVLSQLLSPLPALLQRLLPGPALSTALCPAKAPPPLVLLPKPDTSLDWAEEPLEKRPQSVSERPAELWGAGLVRSGLGALPAGWYVLGMEQSKGHLPQPLRAEALPEAEFLRSKRLAFLQRWHLPVPDPDHGYHSLEEEQHRETAARGDQRGRAGEPEQPQEPGRQPGGVPEEQEGIRDAAEEDGEALAEGDDEDSDTEQSLPVSTRPVCANKLIDYIIGGVSSGEESEGEEDWDDDDDDGDDGFDSEELASDSDGGSQDGERLHLWNSFYSLDPYDPQNFTATIQTSSSEPGKEMSDVEEEEEEEEDSWGESSGSAHSSEDEDEWDCGSVDEAENLKLWNSFCTSDDPYNPLNFTAAFQTAEKKGAPGLRGAERPSPVSAEPFSVCLERHNCGLSDLGQRGILAGDKSASSKRKKVTFLDRVTEYYVSSEEDRRGPWEELARDGCRFQRRIQETEEAIGATPMGDDIDWLDLPGRWTYGVCGDGRVFFINDDTKSTSWVHPSTGYSIQSGHFSCAGLPRGWEVDTTVHGGLYFINHNERRNTFLHPVTGQVPEDSSRLDLQKPTSDMSSKAGSKRPATVPSEPPNHAMVAEGPPERPAGRAPRSSRKGIAFGKRSNSMKRNPNAAVTKSGWLYKQASSGVKQWNKRWFVLVDRCLFYYKDEKEENILGSIPLLSFRVAAVQPSDNISRKHTFKVTVCWVEEPPAGNGQSVSPQAEHAGIRTYFFSAENTEEQESWIQAMGEAARVQIPPTQRHEKPDSENIPPSKLHHHHHCNSTHREHPKADPDAKTRGEGDGRGSEKMERKSERVESKKEPLAKANGIAGQEGSYSRARVYSPVRSPSARFERLPPRGDEIYADPTPFMMRRSISSPKYDYLGDRRPVPAGVYPYHFPASPTIHDKMMSESETLISMVNRMVETSSPRAQLYMQVTPFPEAYRETLHPYKISEQDTDKLLGKLCEQNKVLREQERLVQQLRAEKESLESALMGTHQELEMFGSQPAYPEKLLHKKESLQNQLINIRVELSQASTALANSTAEYETLESEVSTLHDDLWEQLNLDIQNEMLNRQIQKEIWRIQDVMEGLRKNNPSRGTDTAKHRVALGPSGTYSSNSPASPLSSASLTSPLSPFSLISGSQGSPTKPGPGEEPGPPRPPLPKSYIPLESPPAVPPLPSESRLWPYPTSPSWQQGGGEAKRGQPKPGFEQSKKELQRSSPSSPPAEGLRQEQDAEKQAALNKVGIVPPRTKSPAEEEVVSRRNAGGMANGLSSRERPKSAVFATETKVKMSVEEQIDRMKRHQSGSMKEKRRSLQLPSSQQPEPPGTRTPTSYKVVRRHRSIHEVDISDLEAALRSDDPSKVYETPQEEIARLRKMELEPQHYDVDIHKELSTPDKVLIPERYIELEPESPLSPEEMKEKQKKVERIKTLIAKSSLQNVIPLGEGEVDAPQDPETQLQEQEKRIEISCALAAEASRRGRMLSGIGVGLVGFGLFFLLFGMLLYFDSVLLAFGNILFLSGLVFIIGFRRTFTFFFQRPKLKGTSFFFGGLLIVLMRWPILGMLLEAYGFITLFRSFFPVAFGFLGSLANIPLLSQTQYFGEITIGTPPQTFKVVFDTGSANLWVPSYKCSPLYSACVSHSRYDSSKSRTYISNGTGFAIRYGTGSVKGFLSQDIVMVSDIPIIQVFAEATVLPAFPFIFARFDGVLGMGYPSQAIDGITPVFDRILSQQILKEDVFSVYYSRNAPLKPGGEIILGGSDPAYYTGDFHYLNVSKSGYWQISMKGVSVGAEILFCKEGCSVAVDTGASYVTGPAGPVSVLMKAIGAAEMAEGKYVVDCEQVPQLPNISFHLGGKVYALSGSAYVLRQSQYGEDVCVVAFSGLDIPPPAGPLWILGASFIGHYYTKFDRRNNRIGFATAR</sequence>
<evidence type="ECO:0000256" key="5">
    <source>
        <dbReference type="ARBA" id="ARBA00022989"/>
    </source>
</evidence>
<evidence type="ECO:0000259" key="12">
    <source>
        <dbReference type="PROSITE" id="PS50020"/>
    </source>
</evidence>
<evidence type="ECO:0000256" key="1">
    <source>
        <dbReference type="ARBA" id="ARBA00004141"/>
    </source>
</evidence>
<feature type="compositionally biased region" description="Pro residues" evidence="9">
    <location>
        <begin position="1284"/>
        <end position="1299"/>
    </location>
</feature>
<dbReference type="InterPro" id="IPR019512">
    <property type="entry name" value="Prot_Pase1_reg-su15B_N"/>
</dbReference>
<dbReference type="EMBL" id="WHWB01033258">
    <property type="protein sequence ID" value="KAJ7420954.1"/>
    <property type="molecule type" value="Genomic_DNA"/>
</dbReference>
<dbReference type="Proteomes" id="UP001145742">
    <property type="component" value="Unassembled WGS sequence"/>
</dbReference>
<feature type="transmembrane region" description="Helical" evidence="10">
    <location>
        <begin position="1679"/>
        <end position="1696"/>
    </location>
</feature>
<protein>
    <recommendedName>
        <fullName evidence="16">PKHA6 protein</fullName>
    </recommendedName>
</protein>
<feature type="region of interest" description="Disordered" evidence="9">
    <location>
        <begin position="692"/>
        <end position="770"/>
    </location>
</feature>
<dbReference type="PRINTS" id="PR00792">
    <property type="entry name" value="PEPSIN"/>
</dbReference>
<dbReference type="PROSITE" id="PS51767">
    <property type="entry name" value="PEPTIDASE_A1"/>
    <property type="match status" value="1"/>
</dbReference>
<evidence type="ECO:0000313" key="14">
    <source>
        <dbReference type="EMBL" id="KAJ7420954.1"/>
    </source>
</evidence>
<dbReference type="PROSITE" id="PS01159">
    <property type="entry name" value="WW_DOMAIN_1"/>
    <property type="match status" value="2"/>
</dbReference>
<evidence type="ECO:0000256" key="4">
    <source>
        <dbReference type="ARBA" id="ARBA00022692"/>
    </source>
</evidence>
<dbReference type="Pfam" id="PF00169">
    <property type="entry name" value="PH"/>
    <property type="match status" value="1"/>
</dbReference>
<evidence type="ECO:0000259" key="13">
    <source>
        <dbReference type="PROSITE" id="PS51767"/>
    </source>
</evidence>
<feature type="compositionally biased region" description="Polar residues" evidence="9">
    <location>
        <begin position="761"/>
        <end position="770"/>
    </location>
</feature>
<feature type="region of interest" description="Disordered" evidence="9">
    <location>
        <begin position="895"/>
        <end position="997"/>
    </location>
</feature>
<dbReference type="SUPFAM" id="SSF51045">
    <property type="entry name" value="WW domain"/>
    <property type="match status" value="2"/>
</dbReference>
<evidence type="ECO:0000256" key="2">
    <source>
        <dbReference type="ARBA" id="ARBA00007447"/>
    </source>
</evidence>
<evidence type="ECO:0000256" key="10">
    <source>
        <dbReference type="SAM" id="Phobius"/>
    </source>
</evidence>
<feature type="compositionally biased region" description="Low complexity" evidence="9">
    <location>
        <begin position="303"/>
        <end position="317"/>
    </location>
</feature>
<feature type="region of interest" description="Disordered" evidence="9">
    <location>
        <begin position="1"/>
        <end position="23"/>
    </location>
</feature>
<evidence type="ECO:0000256" key="6">
    <source>
        <dbReference type="ARBA" id="ARBA00023136"/>
    </source>
</evidence>
<evidence type="ECO:0000313" key="15">
    <source>
        <dbReference type="Proteomes" id="UP001145742"/>
    </source>
</evidence>
<feature type="compositionally biased region" description="Basic and acidic residues" evidence="9">
    <location>
        <begin position="922"/>
        <end position="961"/>
    </location>
</feature>
<feature type="compositionally biased region" description="Acidic residues" evidence="9">
    <location>
        <begin position="372"/>
        <end position="398"/>
    </location>
</feature>
<dbReference type="SMART" id="SM00233">
    <property type="entry name" value="PH"/>
    <property type="match status" value="1"/>
</dbReference>
<dbReference type="SMART" id="SM00456">
    <property type="entry name" value="WW"/>
    <property type="match status" value="2"/>
</dbReference>
<feature type="compositionally biased region" description="Polar residues" evidence="9">
    <location>
        <begin position="425"/>
        <end position="437"/>
    </location>
</feature>
<dbReference type="InterPro" id="IPR001202">
    <property type="entry name" value="WW_dom"/>
</dbReference>
<comment type="subcellular location">
    <subcellularLocation>
        <location evidence="1">Membrane</location>
        <topology evidence="1">Multi-pass membrane protein</topology>
    </subcellularLocation>
</comment>
<feature type="compositionally biased region" description="Basic residues" evidence="9">
    <location>
        <begin position="1436"/>
        <end position="1450"/>
    </location>
</feature>
<dbReference type="InterPro" id="IPR019523">
    <property type="entry name" value="Prot_Pase1_reg-su15A/B_C"/>
</dbReference>
<feature type="transmembrane region" description="Helical" evidence="10">
    <location>
        <begin position="1702"/>
        <end position="1724"/>
    </location>
</feature>
<evidence type="ECO:0000256" key="8">
    <source>
        <dbReference type="SAM" id="Coils"/>
    </source>
</evidence>
<dbReference type="InterPro" id="IPR021109">
    <property type="entry name" value="Peptidase_aspartic_dom_sf"/>
</dbReference>
<dbReference type="CDD" id="cd13248">
    <property type="entry name" value="PH_PEPP1_2_3"/>
    <property type="match status" value="1"/>
</dbReference>
<feature type="domain" description="WW" evidence="12">
    <location>
        <begin position="662"/>
        <end position="695"/>
    </location>
</feature>
<dbReference type="Gene3D" id="2.40.70.10">
    <property type="entry name" value="Acid Proteases"/>
    <property type="match status" value="2"/>
</dbReference>
<feature type="region of interest" description="Disordered" evidence="9">
    <location>
        <begin position="1228"/>
        <end position="1473"/>
    </location>
</feature>
<feature type="domain" description="WW" evidence="12">
    <location>
        <begin position="617"/>
        <end position="650"/>
    </location>
</feature>
<evidence type="ECO:0000256" key="7">
    <source>
        <dbReference type="RuleBase" id="RU000454"/>
    </source>
</evidence>
<feature type="transmembrane region" description="Helical" evidence="10">
    <location>
        <begin position="1647"/>
        <end position="1667"/>
    </location>
</feature>
<dbReference type="SUPFAM" id="SSF50729">
    <property type="entry name" value="PH domain-like"/>
    <property type="match status" value="1"/>
</dbReference>
<feature type="region of interest" description="Disordered" evidence="9">
    <location>
        <begin position="273"/>
        <end position="409"/>
    </location>
</feature>
<name>A0ABQ9DG41_9PASS</name>
<dbReference type="Gene3D" id="2.20.70.10">
    <property type="match status" value="2"/>
</dbReference>
<feature type="compositionally biased region" description="Pro residues" evidence="9">
    <location>
        <begin position="1306"/>
        <end position="1315"/>
    </location>
</feature>
<proteinExistence type="inferred from homology"/>
<dbReference type="Pfam" id="PF04178">
    <property type="entry name" value="Got1"/>
    <property type="match status" value="1"/>
</dbReference>
<dbReference type="InterPro" id="IPR001969">
    <property type="entry name" value="Aspartic_peptidase_AS"/>
</dbReference>
<accession>A0ABQ9DG41</accession>
<dbReference type="PANTHER" id="PTHR12752:SF5">
    <property type="entry name" value="PLECKSTRIN HOMOLOGY DOMAIN-CONTAINING FAMILY A MEMBER 6"/>
    <property type="match status" value="1"/>
</dbReference>
<dbReference type="InterPro" id="IPR057971">
    <property type="entry name" value="PKHA4-7_TBCA"/>
</dbReference>
<feature type="transmembrane region" description="Helical" evidence="10">
    <location>
        <begin position="1621"/>
        <end position="1641"/>
    </location>
</feature>
<feature type="compositionally biased region" description="Basic and acidic residues" evidence="9">
    <location>
        <begin position="274"/>
        <end position="302"/>
    </location>
</feature>
<dbReference type="InterPro" id="IPR040392">
    <property type="entry name" value="PKHA4-7_PH"/>
</dbReference>
<comment type="caution">
    <text evidence="14">The sequence shown here is derived from an EMBL/GenBank/DDBJ whole genome shotgun (WGS) entry which is preliminary data.</text>
</comment>
<keyword evidence="8" id="KW-0175">Coiled coil</keyword>
<feature type="region of interest" description="Disordered" evidence="9">
    <location>
        <begin position="423"/>
        <end position="474"/>
    </location>
</feature>
<feature type="compositionally biased region" description="Acidic residues" evidence="9">
    <location>
        <begin position="327"/>
        <end position="344"/>
    </location>
</feature>
<dbReference type="CDD" id="cd00201">
    <property type="entry name" value="WW"/>
    <property type="match status" value="2"/>
</dbReference>
<keyword evidence="6 10" id="KW-0472">Membrane</keyword>
<keyword evidence="7" id="KW-0064">Aspartyl protease</keyword>
<gene>
    <name evidence="14" type="ORF">WISP_45061</name>
</gene>
<feature type="domain" description="PH" evidence="11">
    <location>
        <begin position="772"/>
        <end position="891"/>
    </location>
</feature>
<feature type="compositionally biased region" description="Polar residues" evidence="9">
    <location>
        <begin position="709"/>
        <end position="718"/>
    </location>
</feature>
<feature type="compositionally biased region" description="Low complexity" evidence="9">
    <location>
        <begin position="1252"/>
        <end position="1283"/>
    </location>
</feature>
<keyword evidence="7" id="KW-0378">Hydrolase</keyword>
<dbReference type="Pfam" id="PF00026">
    <property type="entry name" value="Asp"/>
    <property type="match status" value="1"/>
</dbReference>
<feature type="coiled-coil region" evidence="8">
    <location>
        <begin position="1109"/>
        <end position="1195"/>
    </location>
</feature>
<keyword evidence="7" id="KW-0645">Protease</keyword>
<feature type="compositionally biased region" description="Acidic residues" evidence="9">
    <location>
        <begin position="444"/>
        <end position="456"/>
    </location>
</feature>
<dbReference type="Pfam" id="PF10488">
    <property type="entry name" value="PP1c_bdg"/>
    <property type="match status" value="1"/>
</dbReference>
<dbReference type="SUPFAM" id="SSF50630">
    <property type="entry name" value="Acid proteases"/>
    <property type="match status" value="1"/>
</dbReference>
<dbReference type="InterPro" id="IPR001461">
    <property type="entry name" value="Aspartic_peptidase_A1"/>
</dbReference>
<keyword evidence="15" id="KW-1185">Reference proteome</keyword>